<dbReference type="Proteomes" id="UP001206925">
    <property type="component" value="Unassembled WGS sequence"/>
</dbReference>
<protein>
    <submittedName>
        <fullName evidence="2">Uncharacterized protein</fullName>
    </submittedName>
</protein>
<organism evidence="2 3">
    <name type="scientific">Ambrosia artemisiifolia</name>
    <name type="common">Common ragweed</name>
    <dbReference type="NCBI Taxonomy" id="4212"/>
    <lineage>
        <taxon>Eukaryota</taxon>
        <taxon>Viridiplantae</taxon>
        <taxon>Streptophyta</taxon>
        <taxon>Embryophyta</taxon>
        <taxon>Tracheophyta</taxon>
        <taxon>Spermatophyta</taxon>
        <taxon>Magnoliopsida</taxon>
        <taxon>eudicotyledons</taxon>
        <taxon>Gunneridae</taxon>
        <taxon>Pentapetalae</taxon>
        <taxon>asterids</taxon>
        <taxon>campanulids</taxon>
        <taxon>Asterales</taxon>
        <taxon>Asteraceae</taxon>
        <taxon>Asteroideae</taxon>
        <taxon>Heliantheae alliance</taxon>
        <taxon>Heliantheae</taxon>
        <taxon>Ambrosia</taxon>
    </lineage>
</organism>
<accession>A0AAD5D893</accession>
<sequence length="13" mass="1448">MGKLPTYHTGTQN</sequence>
<proteinExistence type="predicted"/>
<comment type="caution">
    <text evidence="2">The sequence shown here is derived from an EMBL/GenBank/DDBJ whole genome shotgun (WGS) entry which is preliminary data.</text>
</comment>
<reference evidence="2" key="1">
    <citation type="submission" date="2022-06" db="EMBL/GenBank/DDBJ databases">
        <title>Uncovering the hologenomic basis of an extraordinary plant invasion.</title>
        <authorList>
            <person name="Bieker V.C."/>
            <person name="Martin M.D."/>
            <person name="Gilbert T."/>
            <person name="Hodgins K."/>
            <person name="Battlay P."/>
            <person name="Petersen B."/>
            <person name="Wilson J."/>
        </authorList>
    </citation>
    <scope>NUCLEOTIDE SEQUENCE</scope>
    <source>
        <strain evidence="2">AA19_3_7</strain>
        <tissue evidence="2">Leaf</tissue>
    </source>
</reference>
<dbReference type="EMBL" id="JAMZMK010002287">
    <property type="protein sequence ID" value="KAI7754890.1"/>
    <property type="molecule type" value="Genomic_DNA"/>
</dbReference>
<gene>
    <name evidence="1" type="ORF">M8C21_026673</name>
    <name evidence="2" type="ORF">M8C21_026676</name>
</gene>
<dbReference type="EMBL" id="JAMZMK010002287">
    <property type="protein sequence ID" value="KAI7754887.1"/>
    <property type="molecule type" value="Genomic_DNA"/>
</dbReference>
<keyword evidence="3" id="KW-1185">Reference proteome</keyword>
<evidence type="ECO:0000313" key="3">
    <source>
        <dbReference type="Proteomes" id="UP001206925"/>
    </source>
</evidence>
<evidence type="ECO:0000313" key="1">
    <source>
        <dbReference type="EMBL" id="KAI7754887.1"/>
    </source>
</evidence>
<name>A0AAD5D893_AMBAR</name>
<evidence type="ECO:0000313" key="2">
    <source>
        <dbReference type="EMBL" id="KAI7754890.1"/>
    </source>
</evidence>